<dbReference type="InterPro" id="IPR012338">
    <property type="entry name" value="Beta-lactam/transpept-like"/>
</dbReference>
<dbReference type="GO" id="GO:0004359">
    <property type="term" value="F:glutaminase activity"/>
    <property type="evidence" value="ECO:0007669"/>
    <property type="project" value="UniProtKB-UniRule"/>
</dbReference>
<reference evidence="8" key="1">
    <citation type="submission" date="2016-09" db="EMBL/GenBank/DDBJ databases">
        <authorList>
            <person name="Varghese N."/>
            <person name="Submissions S."/>
        </authorList>
    </citation>
    <scope>NUCLEOTIDE SEQUENCE [LARGE SCALE GENOMIC DNA]</scope>
    <source>
        <strain evidence="8">JS23</strain>
    </source>
</reference>
<evidence type="ECO:0000256" key="6">
    <source>
        <dbReference type="HAMAP-Rule" id="MF_00313"/>
    </source>
</evidence>
<keyword evidence="8" id="KW-1185">Reference proteome</keyword>
<evidence type="ECO:0000256" key="1">
    <source>
        <dbReference type="ARBA" id="ARBA00011076"/>
    </source>
</evidence>
<feature type="binding site" evidence="6">
    <location>
        <position position="165"/>
    </location>
    <ligand>
        <name>substrate</name>
    </ligand>
</feature>
<dbReference type="FunFam" id="3.40.710.10:FF:000005">
    <property type="entry name" value="Glutaminase"/>
    <property type="match status" value="1"/>
</dbReference>
<dbReference type="OrthoDB" id="9788822at2"/>
<dbReference type="NCBIfam" id="NF002133">
    <property type="entry name" value="PRK00971.1-2"/>
    <property type="match status" value="1"/>
</dbReference>
<dbReference type="PANTHER" id="PTHR12544">
    <property type="entry name" value="GLUTAMINASE"/>
    <property type="match status" value="1"/>
</dbReference>
<comment type="subunit">
    <text evidence="2 6">Homotetramer.</text>
</comment>
<comment type="catalytic activity">
    <reaction evidence="5 6">
        <text>L-glutamine + H2O = L-glutamate + NH4(+)</text>
        <dbReference type="Rhea" id="RHEA:15889"/>
        <dbReference type="ChEBI" id="CHEBI:15377"/>
        <dbReference type="ChEBI" id="CHEBI:28938"/>
        <dbReference type="ChEBI" id="CHEBI:29985"/>
        <dbReference type="ChEBI" id="CHEBI:58359"/>
        <dbReference type="EC" id="3.5.1.2"/>
    </reaction>
</comment>
<comment type="similarity">
    <text evidence="1 6">Belongs to the glutaminase family.</text>
</comment>
<evidence type="ECO:0000313" key="8">
    <source>
        <dbReference type="Proteomes" id="UP000243719"/>
    </source>
</evidence>
<evidence type="ECO:0000313" key="7">
    <source>
        <dbReference type="EMBL" id="SDV47188.1"/>
    </source>
</evidence>
<name>A0A1H2PL32_9BURK</name>
<evidence type="ECO:0000256" key="2">
    <source>
        <dbReference type="ARBA" id="ARBA00011881"/>
    </source>
</evidence>
<dbReference type="GO" id="GO:0006543">
    <property type="term" value="P:L-glutamine catabolic process"/>
    <property type="evidence" value="ECO:0007669"/>
    <property type="project" value="TreeGrafter"/>
</dbReference>
<dbReference type="InterPro" id="IPR015868">
    <property type="entry name" value="Glutaminase"/>
</dbReference>
<dbReference type="GO" id="GO:0006537">
    <property type="term" value="P:glutamate biosynthetic process"/>
    <property type="evidence" value="ECO:0007669"/>
    <property type="project" value="TreeGrafter"/>
</dbReference>
<feature type="binding site" evidence="6">
    <location>
        <position position="196"/>
    </location>
    <ligand>
        <name>substrate</name>
    </ligand>
</feature>
<dbReference type="Proteomes" id="UP000243719">
    <property type="component" value="Unassembled WGS sequence"/>
</dbReference>
<feature type="binding site" evidence="6">
    <location>
        <position position="71"/>
    </location>
    <ligand>
        <name>substrate</name>
    </ligand>
</feature>
<dbReference type="HAMAP" id="MF_00313">
    <property type="entry name" value="Glutaminase"/>
    <property type="match status" value="1"/>
</dbReference>
<dbReference type="EC" id="3.5.1.2" evidence="3 6"/>
<keyword evidence="4 6" id="KW-0378">Hydrolase</keyword>
<sequence length="313" mass="33359">MDSTTSFQTSWRQRVDDAGAAAEACRGVGEVANYIPALRDVAPDRFGIAVANLDGQIVSYGDANDRFSVQSLSKVFVLVQGYRTWGDEIWRRVGQFPSSNPFNSIVELELEHGIPRNPFLNSGALAIADSLVSRHVSMESSIVTLLRELSGSAEVDYNQTVAESEFRCADRNIAAAYLMKGHGNFANPVADVVRSYCAVCAIEASCTELARASLFLANRGICPGTGKRIVPRRTAQQVCALMLTTGTYEHSGRTAFAIGLPTKSGVGGGIIAVIPNQGTICAWSPRLDSTGNSVRAMAALENLSAAACLSIFG</sequence>
<dbReference type="Pfam" id="PF04960">
    <property type="entry name" value="Glutaminase"/>
    <property type="match status" value="1"/>
</dbReference>
<feature type="binding site" evidence="6">
    <location>
        <position position="121"/>
    </location>
    <ligand>
        <name>substrate</name>
    </ligand>
</feature>
<proteinExistence type="inferred from homology"/>
<dbReference type="NCBIfam" id="TIGR03814">
    <property type="entry name" value="Gln_ase"/>
    <property type="match status" value="1"/>
</dbReference>
<keyword evidence="6" id="KW-0007">Acetylation</keyword>
<dbReference type="AlphaFoldDB" id="A0A1H2PL32"/>
<dbReference type="STRING" id="1770053.SAMN05216551_102349"/>
<dbReference type="SUPFAM" id="SSF56601">
    <property type="entry name" value="beta-lactamase/transpeptidase-like"/>
    <property type="match status" value="1"/>
</dbReference>
<organism evidence="7 8">
    <name type="scientific">Chitinasiproducens palmae</name>
    <dbReference type="NCBI Taxonomy" id="1770053"/>
    <lineage>
        <taxon>Bacteria</taxon>
        <taxon>Pseudomonadati</taxon>
        <taxon>Pseudomonadota</taxon>
        <taxon>Betaproteobacteria</taxon>
        <taxon>Burkholderiales</taxon>
        <taxon>Burkholderiaceae</taxon>
        <taxon>Chitinasiproducens</taxon>
    </lineage>
</organism>
<evidence type="ECO:0000256" key="5">
    <source>
        <dbReference type="ARBA" id="ARBA00049534"/>
    </source>
</evidence>
<accession>A0A1H2PL32</accession>
<evidence type="ECO:0000256" key="3">
    <source>
        <dbReference type="ARBA" id="ARBA00012918"/>
    </source>
</evidence>
<feature type="binding site" evidence="6">
    <location>
        <position position="172"/>
    </location>
    <ligand>
        <name>substrate</name>
    </ligand>
</feature>
<dbReference type="RefSeq" id="WP_091905473.1">
    <property type="nucleotide sequence ID" value="NZ_FNLO01000002.1"/>
</dbReference>
<dbReference type="Gene3D" id="3.40.710.10">
    <property type="entry name" value="DD-peptidase/beta-lactamase superfamily"/>
    <property type="match status" value="1"/>
</dbReference>
<dbReference type="PANTHER" id="PTHR12544:SF29">
    <property type="entry name" value="GLUTAMINASE"/>
    <property type="match status" value="1"/>
</dbReference>
<protein>
    <recommendedName>
        <fullName evidence="3 6">Glutaminase</fullName>
        <ecNumber evidence="3 6">3.5.1.2</ecNumber>
    </recommendedName>
</protein>
<feature type="binding site" evidence="6">
    <location>
        <position position="248"/>
    </location>
    <ligand>
        <name>substrate</name>
    </ligand>
</feature>
<dbReference type="EMBL" id="FNLO01000002">
    <property type="protein sequence ID" value="SDV47188.1"/>
    <property type="molecule type" value="Genomic_DNA"/>
</dbReference>
<gene>
    <name evidence="6" type="primary">glsA</name>
    <name evidence="7" type="ORF">SAMN05216551_102349</name>
</gene>
<feature type="binding site" evidence="6">
    <location>
        <position position="266"/>
    </location>
    <ligand>
        <name>substrate</name>
    </ligand>
</feature>
<evidence type="ECO:0000256" key="4">
    <source>
        <dbReference type="ARBA" id="ARBA00022801"/>
    </source>
</evidence>